<comment type="caution">
    <text evidence="1">The sequence shown here is derived from an EMBL/GenBank/DDBJ whole genome shotgun (WGS) entry which is preliminary data.</text>
</comment>
<reference evidence="1 2" key="1">
    <citation type="journal article" date="2020" name="Cell">
        <title>Large-Scale Comparative Analyses of Tick Genomes Elucidate Their Genetic Diversity and Vector Capacities.</title>
        <authorList>
            <consortium name="Tick Genome and Microbiome Consortium (TIGMIC)"/>
            <person name="Jia N."/>
            <person name="Wang J."/>
            <person name="Shi W."/>
            <person name="Du L."/>
            <person name="Sun Y."/>
            <person name="Zhan W."/>
            <person name="Jiang J.F."/>
            <person name="Wang Q."/>
            <person name="Zhang B."/>
            <person name="Ji P."/>
            <person name="Bell-Sakyi L."/>
            <person name="Cui X.M."/>
            <person name="Yuan T.T."/>
            <person name="Jiang B.G."/>
            <person name="Yang W.F."/>
            <person name="Lam T.T."/>
            <person name="Chang Q.C."/>
            <person name="Ding S.J."/>
            <person name="Wang X.J."/>
            <person name="Zhu J.G."/>
            <person name="Ruan X.D."/>
            <person name="Zhao L."/>
            <person name="Wei J.T."/>
            <person name="Ye R.Z."/>
            <person name="Que T.C."/>
            <person name="Du C.H."/>
            <person name="Zhou Y.H."/>
            <person name="Cheng J.X."/>
            <person name="Dai P.F."/>
            <person name="Guo W.B."/>
            <person name="Han X.H."/>
            <person name="Huang E.J."/>
            <person name="Li L.F."/>
            <person name="Wei W."/>
            <person name="Gao Y.C."/>
            <person name="Liu J.Z."/>
            <person name="Shao H.Z."/>
            <person name="Wang X."/>
            <person name="Wang C.C."/>
            <person name="Yang T.C."/>
            <person name="Huo Q.B."/>
            <person name="Li W."/>
            <person name="Chen H.Y."/>
            <person name="Chen S.E."/>
            <person name="Zhou L.G."/>
            <person name="Ni X.B."/>
            <person name="Tian J.H."/>
            <person name="Sheng Y."/>
            <person name="Liu T."/>
            <person name="Pan Y.S."/>
            <person name="Xia L.Y."/>
            <person name="Li J."/>
            <person name="Zhao F."/>
            <person name="Cao W.C."/>
        </authorList>
    </citation>
    <scope>NUCLEOTIDE SEQUENCE [LARGE SCALE GENOMIC DNA]</scope>
    <source>
        <strain evidence="1">Iper-2018</strain>
    </source>
</reference>
<evidence type="ECO:0000313" key="1">
    <source>
        <dbReference type="EMBL" id="KAG0418820.1"/>
    </source>
</evidence>
<feature type="non-terminal residue" evidence="1">
    <location>
        <position position="88"/>
    </location>
</feature>
<sequence>MCFVYVASFTGSAIALIATGDGLILYAFLICQAYVALDKMGRRMAELEADVAFFGMCLRKKYVDPLFFKQLAASGIPWKDKRKVIKAY</sequence>
<organism evidence="1 2">
    <name type="scientific">Ixodes persulcatus</name>
    <name type="common">Taiga tick</name>
    <dbReference type="NCBI Taxonomy" id="34615"/>
    <lineage>
        <taxon>Eukaryota</taxon>
        <taxon>Metazoa</taxon>
        <taxon>Ecdysozoa</taxon>
        <taxon>Arthropoda</taxon>
        <taxon>Chelicerata</taxon>
        <taxon>Arachnida</taxon>
        <taxon>Acari</taxon>
        <taxon>Parasitiformes</taxon>
        <taxon>Ixodida</taxon>
        <taxon>Ixodoidea</taxon>
        <taxon>Ixodidae</taxon>
        <taxon>Ixodinae</taxon>
        <taxon>Ixodes</taxon>
    </lineage>
</organism>
<dbReference type="EMBL" id="JABSTQ010010696">
    <property type="protein sequence ID" value="KAG0418820.1"/>
    <property type="molecule type" value="Genomic_DNA"/>
</dbReference>
<name>A0AC60PFI9_IXOPE</name>
<dbReference type="Proteomes" id="UP000805193">
    <property type="component" value="Unassembled WGS sequence"/>
</dbReference>
<accession>A0AC60PFI9</accession>
<protein>
    <submittedName>
        <fullName evidence="1">Uncharacterized protein</fullName>
    </submittedName>
</protein>
<gene>
    <name evidence="1" type="ORF">HPB47_004565</name>
</gene>
<keyword evidence="2" id="KW-1185">Reference proteome</keyword>
<evidence type="ECO:0000313" key="2">
    <source>
        <dbReference type="Proteomes" id="UP000805193"/>
    </source>
</evidence>
<proteinExistence type="predicted"/>